<feature type="non-terminal residue" evidence="1">
    <location>
        <position position="87"/>
    </location>
</feature>
<reference evidence="2" key="1">
    <citation type="journal article" date="2019" name="Int. J. Syst. Evol. Microbiol.">
        <title>The Global Catalogue of Microorganisms (GCM) 10K type strain sequencing project: providing services to taxonomists for standard genome sequencing and annotation.</title>
        <authorList>
            <consortium name="The Broad Institute Genomics Platform"/>
            <consortium name="The Broad Institute Genome Sequencing Center for Infectious Disease"/>
            <person name="Wu L."/>
            <person name="Ma J."/>
        </authorList>
    </citation>
    <scope>NUCLEOTIDE SEQUENCE [LARGE SCALE GENOMIC DNA]</scope>
    <source>
        <strain evidence="2">CCUG 59858</strain>
    </source>
</reference>
<dbReference type="Proteomes" id="UP001595758">
    <property type="component" value="Unassembled WGS sequence"/>
</dbReference>
<evidence type="ECO:0000313" key="1">
    <source>
        <dbReference type="EMBL" id="MFC3909945.1"/>
    </source>
</evidence>
<organism evidence="1 2">
    <name type="scientific">Legionella dresdenensis</name>
    <dbReference type="NCBI Taxonomy" id="450200"/>
    <lineage>
        <taxon>Bacteria</taxon>
        <taxon>Pseudomonadati</taxon>
        <taxon>Pseudomonadota</taxon>
        <taxon>Gammaproteobacteria</taxon>
        <taxon>Legionellales</taxon>
        <taxon>Legionellaceae</taxon>
        <taxon>Legionella</taxon>
    </lineage>
</organism>
<dbReference type="EMBL" id="JBHSAB010000038">
    <property type="protein sequence ID" value="MFC3909945.1"/>
    <property type="molecule type" value="Genomic_DNA"/>
</dbReference>
<proteinExistence type="predicted"/>
<comment type="caution">
    <text evidence="1">The sequence shown here is derived from an EMBL/GenBank/DDBJ whole genome shotgun (WGS) entry which is preliminary data.</text>
</comment>
<accession>A0ABV8CI31</accession>
<dbReference type="Pfam" id="PF13384">
    <property type="entry name" value="HTH_23"/>
    <property type="match status" value="1"/>
</dbReference>
<keyword evidence="2" id="KW-1185">Reference proteome</keyword>
<evidence type="ECO:0000313" key="2">
    <source>
        <dbReference type="Proteomes" id="UP001595758"/>
    </source>
</evidence>
<protein>
    <submittedName>
        <fullName evidence="1">Helix-turn-helix domain-containing protein</fullName>
    </submittedName>
</protein>
<dbReference type="RefSeq" id="WP_382344618.1">
    <property type="nucleotide sequence ID" value="NZ_JBHSAB010000038.1"/>
</dbReference>
<name>A0ABV8CI31_9GAMM</name>
<sequence length="87" mass="9982">MSKYKVVLSDTEYEMLEQIVRFGTHAARKITRSRILLMSHAGVKDKAISGLTGASLSTIYRTRRYFVEYSLEQAINDDLRTGQPRKL</sequence>
<gene>
    <name evidence="1" type="ORF">ACFORL_12790</name>
</gene>